<proteinExistence type="predicted"/>
<organism evidence="5 6">
    <name type="scientific">Staphylococcus aureus</name>
    <dbReference type="NCBI Taxonomy" id="1280"/>
    <lineage>
        <taxon>Bacteria</taxon>
        <taxon>Bacillati</taxon>
        <taxon>Bacillota</taxon>
        <taxon>Bacilli</taxon>
        <taxon>Bacillales</taxon>
        <taxon>Staphylococcaceae</taxon>
        <taxon>Staphylococcus</taxon>
    </lineage>
</organism>
<dbReference type="GO" id="GO:0071949">
    <property type="term" value="F:FAD binding"/>
    <property type="evidence" value="ECO:0007669"/>
    <property type="project" value="TreeGrafter"/>
</dbReference>
<dbReference type="GO" id="GO:0009416">
    <property type="term" value="P:response to light stimulus"/>
    <property type="evidence" value="ECO:0007669"/>
    <property type="project" value="TreeGrafter"/>
</dbReference>
<dbReference type="Pfam" id="PF03441">
    <property type="entry name" value="FAD_binding_7"/>
    <property type="match status" value="1"/>
</dbReference>
<dbReference type="InterPro" id="IPR036134">
    <property type="entry name" value="Crypto/Photolyase_FAD-like_sf"/>
</dbReference>
<reference evidence="5 6" key="1">
    <citation type="submission" date="2018-06" db="EMBL/GenBank/DDBJ databases">
        <authorList>
            <consortium name="Pathogen Informatics"/>
            <person name="Doyle S."/>
        </authorList>
    </citation>
    <scope>NUCLEOTIDE SEQUENCE [LARGE SCALE GENOMIC DNA]</scope>
    <source>
        <strain evidence="5 6">NCTC5664</strain>
    </source>
</reference>
<evidence type="ECO:0000256" key="3">
    <source>
        <dbReference type="ARBA" id="ARBA00022827"/>
    </source>
</evidence>
<dbReference type="GO" id="GO:0003904">
    <property type="term" value="F:deoxyribodipyrimidine photo-lyase activity"/>
    <property type="evidence" value="ECO:0007669"/>
    <property type="project" value="UniProtKB-EC"/>
</dbReference>
<feature type="domain" description="Cryptochrome/DNA photolyase FAD-binding" evidence="4">
    <location>
        <begin position="1"/>
        <end position="65"/>
    </location>
</feature>
<keyword evidence="2" id="KW-0285">Flavoprotein</keyword>
<dbReference type="PANTHER" id="PTHR11455:SF9">
    <property type="entry name" value="CRYPTOCHROME CIRCADIAN CLOCK 5 ISOFORM X1"/>
    <property type="match status" value="1"/>
</dbReference>
<name>A0A380E0T2_STAAU</name>
<dbReference type="Gene3D" id="1.10.579.10">
    <property type="entry name" value="DNA Cyclobutane Dipyrimidine Photolyase, subunit A, domain 3"/>
    <property type="match status" value="1"/>
</dbReference>
<dbReference type="PANTHER" id="PTHR11455">
    <property type="entry name" value="CRYPTOCHROME"/>
    <property type="match status" value="1"/>
</dbReference>
<comment type="cofactor">
    <cofactor evidence="1">
        <name>FAD</name>
        <dbReference type="ChEBI" id="CHEBI:57692"/>
    </cofactor>
</comment>
<evidence type="ECO:0000313" key="6">
    <source>
        <dbReference type="Proteomes" id="UP000254502"/>
    </source>
</evidence>
<dbReference type="SUPFAM" id="SSF48173">
    <property type="entry name" value="Cryptochrome/photolyase FAD-binding domain"/>
    <property type="match status" value="1"/>
</dbReference>
<dbReference type="Proteomes" id="UP000254502">
    <property type="component" value="Unassembled WGS sequence"/>
</dbReference>
<accession>A0A380E0T2</accession>
<dbReference type="GO" id="GO:0003677">
    <property type="term" value="F:DNA binding"/>
    <property type="evidence" value="ECO:0007669"/>
    <property type="project" value="TreeGrafter"/>
</dbReference>
<evidence type="ECO:0000256" key="2">
    <source>
        <dbReference type="ARBA" id="ARBA00022630"/>
    </source>
</evidence>
<protein>
    <submittedName>
        <fullName evidence="5">DNA photolyase</fullName>
        <ecNumber evidence="5">4.1.99.3</ecNumber>
    </submittedName>
</protein>
<dbReference type="InterPro" id="IPR005101">
    <property type="entry name" value="Cryptochr/Photolyase_FAD-bd"/>
</dbReference>
<evidence type="ECO:0000256" key="1">
    <source>
        <dbReference type="ARBA" id="ARBA00001974"/>
    </source>
</evidence>
<evidence type="ECO:0000259" key="4">
    <source>
        <dbReference type="Pfam" id="PF03441"/>
    </source>
</evidence>
<sequence length="68" mass="8269">MFNPIRQSERFDPKALYIKTYLPVLNQIDAKYLHDTHRNESELFKQGIELGRHYPKQIVNHQERDLKF</sequence>
<gene>
    <name evidence="5" type="primary">phrB</name>
    <name evidence="5" type="ORF">NCTC5664_03068</name>
</gene>
<dbReference type="AlphaFoldDB" id="A0A380E0T2"/>
<dbReference type="InterPro" id="IPR002081">
    <property type="entry name" value="Cryptochrome/DNA_photolyase_1"/>
</dbReference>
<evidence type="ECO:0000313" key="5">
    <source>
        <dbReference type="EMBL" id="SUK89654.1"/>
    </source>
</evidence>
<keyword evidence="5" id="KW-0456">Lyase</keyword>
<dbReference type="EMBL" id="UHAQ01000003">
    <property type="protein sequence ID" value="SUK89654.1"/>
    <property type="molecule type" value="Genomic_DNA"/>
</dbReference>
<dbReference type="EC" id="4.1.99.3" evidence="5"/>
<keyword evidence="3" id="KW-0274">FAD</keyword>